<dbReference type="PANTHER" id="PTHR42732:SF3">
    <property type="entry name" value="HYDROLASE"/>
    <property type="match status" value="1"/>
</dbReference>
<dbReference type="AlphaFoldDB" id="A0A3E0VB98"/>
<feature type="domain" description="Glycosyl hydrolases family 2 sugar binding" evidence="5">
    <location>
        <begin position="38"/>
        <end position="162"/>
    </location>
</feature>
<evidence type="ECO:0000259" key="3">
    <source>
        <dbReference type="Pfam" id="PF00703"/>
    </source>
</evidence>
<accession>A0A3E0VB98</accession>
<evidence type="ECO:0000313" key="7">
    <source>
        <dbReference type="Proteomes" id="UP000256709"/>
    </source>
</evidence>
<dbReference type="OrthoDB" id="9762066at2"/>
<dbReference type="GO" id="GO:0005975">
    <property type="term" value="P:carbohydrate metabolic process"/>
    <property type="evidence" value="ECO:0007669"/>
    <property type="project" value="InterPro"/>
</dbReference>
<dbReference type="Pfam" id="PF02836">
    <property type="entry name" value="Glyco_hydro_2_C"/>
    <property type="match status" value="1"/>
</dbReference>
<reference evidence="6 7" key="1">
    <citation type="submission" date="2017-04" db="EMBL/GenBank/DDBJ databases">
        <title>Comparative genome analysis of Subtercola boreus.</title>
        <authorList>
            <person name="Cho Y.-J."/>
            <person name="Cho A."/>
            <person name="Kim O.-S."/>
            <person name="Lee J.-I."/>
        </authorList>
    </citation>
    <scope>NUCLEOTIDE SEQUENCE [LARGE SCALE GENOMIC DNA]</scope>
    <source>
        <strain evidence="6 7">P27444</strain>
    </source>
</reference>
<dbReference type="SUPFAM" id="SSF49785">
    <property type="entry name" value="Galactose-binding domain-like"/>
    <property type="match status" value="1"/>
</dbReference>
<dbReference type="Pfam" id="PF02837">
    <property type="entry name" value="Glyco_hydro_2_N"/>
    <property type="match status" value="1"/>
</dbReference>
<dbReference type="InterPro" id="IPR036156">
    <property type="entry name" value="Beta-gal/glucu_dom_sf"/>
</dbReference>
<dbReference type="RefSeq" id="WP_116284704.1">
    <property type="nucleotide sequence ID" value="NZ_NBXA01000049.1"/>
</dbReference>
<dbReference type="InterPro" id="IPR017853">
    <property type="entry name" value="GH"/>
</dbReference>
<evidence type="ECO:0000313" key="6">
    <source>
        <dbReference type="EMBL" id="RFA06803.1"/>
    </source>
</evidence>
<comment type="similarity">
    <text evidence="1">Belongs to the glycosyl hydrolase 2 family.</text>
</comment>
<name>A0A3E0VB98_9MICO</name>
<evidence type="ECO:0000259" key="4">
    <source>
        <dbReference type="Pfam" id="PF02836"/>
    </source>
</evidence>
<comment type="caution">
    <text evidence="6">The sequence shown here is derived from an EMBL/GenBank/DDBJ whole genome shotgun (WGS) entry which is preliminary data.</text>
</comment>
<gene>
    <name evidence="6" type="ORF">B7R21_18300</name>
</gene>
<dbReference type="EMBL" id="NBXA01000049">
    <property type="protein sequence ID" value="RFA06803.1"/>
    <property type="molecule type" value="Genomic_DNA"/>
</dbReference>
<feature type="domain" description="Glycoside hydrolase family 2 immunoglobulin-like beta-sandwich" evidence="3">
    <location>
        <begin position="207"/>
        <end position="313"/>
    </location>
</feature>
<protein>
    <recommendedName>
        <fullName evidence="8">Glycoside hydrolase family 2</fullName>
    </recommendedName>
</protein>
<evidence type="ECO:0000259" key="5">
    <source>
        <dbReference type="Pfam" id="PF02837"/>
    </source>
</evidence>
<dbReference type="InterPro" id="IPR006103">
    <property type="entry name" value="Glyco_hydro_2_cat"/>
</dbReference>
<organism evidence="6 7">
    <name type="scientific">Subtercola boreus</name>
    <dbReference type="NCBI Taxonomy" id="120213"/>
    <lineage>
        <taxon>Bacteria</taxon>
        <taxon>Bacillati</taxon>
        <taxon>Actinomycetota</taxon>
        <taxon>Actinomycetes</taxon>
        <taxon>Micrococcales</taxon>
        <taxon>Microbacteriaceae</taxon>
        <taxon>Subtercola</taxon>
    </lineage>
</organism>
<proteinExistence type="inferred from homology"/>
<dbReference type="Proteomes" id="UP000256709">
    <property type="component" value="Unassembled WGS sequence"/>
</dbReference>
<feature type="region of interest" description="Disordered" evidence="2">
    <location>
        <begin position="1"/>
        <end position="28"/>
    </location>
</feature>
<dbReference type="Gene3D" id="3.20.20.80">
    <property type="entry name" value="Glycosidases"/>
    <property type="match status" value="1"/>
</dbReference>
<dbReference type="SUPFAM" id="SSF51445">
    <property type="entry name" value="(Trans)glycosidases"/>
    <property type="match status" value="1"/>
</dbReference>
<sequence>MQDTPDFDAHEAPRAPLRASRQTTARPRPQLIRQHWAELDGLWRFSHDDQEIGENQLWHSPAHTLPSSITVPFPPESAASGVAADRFHDVVWYQRDVPWQTVLDAGFGTDRTRLHLHFGAVDYRAAVWVNGIFVGGHEGGHTPFGFDITNALLPGQTQLITVRAEDRADDVEQPRGKQDWQEDAHVIWYRRTTGIWQPVWIEATPEVHIVKAHFATTLSRGEVTYEVRLNRGAPVGTICRLVFLLGDDVIAETTIRLSASRFSGTVTIPRFTNGQDREAILWSPDSPTLIDVTITLETETTTLDLAASYFGFREVGVRDGHFTLNDRPFFVRSVLSQGYWPDSHLAAPSHDALVDEIDLILALGFNSARVHQKIEDPRFLYWADRRGLLLWAEAPAAYSFTPTAVERFTREWLEVLDRDRSHPSIVTWVPFNESWGIQDLEADPAQRAFVRALVQLTRALDTTRLVISNDGWEHLESDIFSVHDYDADGAVLKGRYLDAAAADRLRRGTGPAGRTMVLTKSLRHDAPLMLTEFGGIEFTPDPTVAPAGTWGYSSAATGEQFGERLGVIYGALQASSVLAGTCYTQLTDTMQEANGLLSDDRQPKIPLDRIRAIVTGNPERCVPVLSETREGEGLSRQGT</sequence>
<feature type="domain" description="Glycoside hydrolase family 2 catalytic" evidence="4">
    <location>
        <begin position="315"/>
        <end position="471"/>
    </location>
</feature>
<evidence type="ECO:0000256" key="2">
    <source>
        <dbReference type="SAM" id="MobiDB-lite"/>
    </source>
</evidence>
<dbReference type="InterPro" id="IPR006102">
    <property type="entry name" value="Ig-like_GH2"/>
</dbReference>
<dbReference type="PANTHER" id="PTHR42732">
    <property type="entry name" value="BETA-GALACTOSIDASE"/>
    <property type="match status" value="1"/>
</dbReference>
<dbReference type="InterPro" id="IPR051913">
    <property type="entry name" value="GH2_Domain-Containing"/>
</dbReference>
<dbReference type="InterPro" id="IPR006104">
    <property type="entry name" value="Glyco_hydro_2_N"/>
</dbReference>
<dbReference type="GO" id="GO:0004553">
    <property type="term" value="F:hydrolase activity, hydrolyzing O-glycosyl compounds"/>
    <property type="evidence" value="ECO:0007669"/>
    <property type="project" value="InterPro"/>
</dbReference>
<evidence type="ECO:0000256" key="1">
    <source>
        <dbReference type="ARBA" id="ARBA00007401"/>
    </source>
</evidence>
<dbReference type="Pfam" id="PF00703">
    <property type="entry name" value="Glyco_hydro_2"/>
    <property type="match status" value="1"/>
</dbReference>
<dbReference type="Gene3D" id="2.60.120.260">
    <property type="entry name" value="Galactose-binding domain-like"/>
    <property type="match status" value="1"/>
</dbReference>
<dbReference type="SUPFAM" id="SSF49303">
    <property type="entry name" value="beta-Galactosidase/glucuronidase domain"/>
    <property type="match status" value="1"/>
</dbReference>
<evidence type="ECO:0008006" key="8">
    <source>
        <dbReference type="Google" id="ProtNLM"/>
    </source>
</evidence>
<dbReference type="InterPro" id="IPR008979">
    <property type="entry name" value="Galactose-bd-like_sf"/>
</dbReference>